<accession>A0A8F9TSV1</accession>
<dbReference type="Proteomes" id="UP000825051">
    <property type="component" value="Chromosome"/>
</dbReference>
<keyword evidence="2" id="KW-1185">Reference proteome</keyword>
<reference evidence="1" key="1">
    <citation type="submission" date="2021-08" db="EMBL/GenBank/DDBJ databases">
        <title>Genome of a novel bacterium of the phylum Verrucomicrobia, Oleiharenicola sp. KSB-15.</title>
        <authorList>
            <person name="Chung J.-H."/>
            <person name="Ahn J.-H."/>
            <person name="Yoon Y."/>
            <person name="Kim D.-Y."/>
            <person name="An S.-H."/>
            <person name="Park I."/>
            <person name="Yeon J."/>
        </authorList>
    </citation>
    <scope>NUCLEOTIDE SEQUENCE</scope>
    <source>
        <strain evidence="1">KSB-15</strain>
    </source>
</reference>
<proteinExistence type="predicted"/>
<gene>
    <name evidence="1" type="ORF">K0B96_15045</name>
</gene>
<name>A0A8F9TSV1_9BACT</name>
<dbReference type="KEGG" id="ole:K0B96_15045"/>
<protein>
    <submittedName>
        <fullName evidence="1">Uncharacterized protein</fullName>
    </submittedName>
</protein>
<dbReference type="RefSeq" id="WP_220161703.1">
    <property type="nucleotide sequence ID" value="NZ_CP080507.1"/>
</dbReference>
<sequence>MSAEQVILVVDRMYGSKIVDLPASAALWIVDSPANQPFISEVKKKFTPAVRGDLSWFKDSPQLSPASLAAQKIDTIEDHHGEYSQHPAYSRLTIIGTSPDGELCALLEKDGFKLTLSNDREIEFER</sequence>
<dbReference type="EMBL" id="CP080507">
    <property type="protein sequence ID" value="QYM78599.1"/>
    <property type="molecule type" value="Genomic_DNA"/>
</dbReference>
<evidence type="ECO:0000313" key="1">
    <source>
        <dbReference type="EMBL" id="QYM78599.1"/>
    </source>
</evidence>
<evidence type="ECO:0000313" key="2">
    <source>
        <dbReference type="Proteomes" id="UP000825051"/>
    </source>
</evidence>
<organism evidence="1 2">
    <name type="scientific">Horticoccus luteus</name>
    <dbReference type="NCBI Taxonomy" id="2862869"/>
    <lineage>
        <taxon>Bacteria</taxon>
        <taxon>Pseudomonadati</taxon>
        <taxon>Verrucomicrobiota</taxon>
        <taxon>Opitutia</taxon>
        <taxon>Opitutales</taxon>
        <taxon>Opitutaceae</taxon>
        <taxon>Horticoccus</taxon>
    </lineage>
</organism>
<dbReference type="AlphaFoldDB" id="A0A8F9TSV1"/>